<comment type="pathway">
    <text evidence="2">Glycan metabolism.</text>
</comment>
<dbReference type="InterPro" id="IPR001173">
    <property type="entry name" value="Glyco_trans_2-like"/>
</dbReference>
<feature type="domain" description="Glycosyltransferase 2-like" evidence="9">
    <location>
        <begin position="239"/>
        <end position="445"/>
    </location>
</feature>
<dbReference type="EMBL" id="CP022132">
    <property type="protein sequence ID" value="ASG67446.1"/>
    <property type="molecule type" value="Genomic_DNA"/>
</dbReference>
<sequence length="591" mass="67903">MLNSIIYKIKSSFIKLPITIAGIATLTFLGTLNIDSAPLTLGLMGIVLISVLIFLRTKSMRRSQMHRQKIKYSLLFIGISALFTILNNYLLLDLFESSIIYKILIFVTMPLIFQMYYKLVLCIQYLTFKEPTQEIDNSFSENQLPGCSVLIATRNEPFDVCKLTFDSANQLHYSAHKKQIIVVDNSDLNHQDLEQWRNYVEKQNTLNPDTEYKFIHRNSTVGFKPKNLDIGMEYLNQPYVILLDADSTLKADTLKRVMPEFIKDKKLGFASLLIKGTNDNSSLFAKICCMSQNMLRYTMSLIGHRGFSIFQGHNSIWSKETLDEIGPWLEEHRGEPMIVEDVAAAVRCYFKGHYGKTVWVDSGEWVPTSLKECESMWMRWTYGNMQITHKYFWKIIFSKEITFKEKIDIINQMFSFSAILIPVFSFLGIFNPQSSILWLSYILLLNLPAILNMIGYGIRNKPHNLNRKEKLKWLSKLYLAFFVMSSFISWVSAKAVLNYLLRRPQGWKPTGKKAENNVNWLLVLKNYQGMLGFSLLGICIAVIIGASLKPSVILVVTLLLSSLFFINLLLNLVVFGSSSMREFDDVTVMSI</sequence>
<keyword evidence="4" id="KW-0808">Transferase</keyword>
<feature type="transmembrane region" description="Helical" evidence="8">
    <location>
        <begin position="74"/>
        <end position="92"/>
    </location>
</feature>
<protein>
    <recommendedName>
        <fullName evidence="9">Glycosyltransferase 2-like domain-containing protein</fullName>
    </recommendedName>
</protein>
<evidence type="ECO:0000256" key="2">
    <source>
        <dbReference type="ARBA" id="ARBA00004881"/>
    </source>
</evidence>
<keyword evidence="11" id="KW-1185">Reference proteome</keyword>
<dbReference type="PANTHER" id="PTHR43867:SF2">
    <property type="entry name" value="CELLULOSE SYNTHASE CATALYTIC SUBUNIT A [UDP-FORMING]"/>
    <property type="match status" value="1"/>
</dbReference>
<feature type="transmembrane region" description="Helical" evidence="8">
    <location>
        <begin position="436"/>
        <end position="456"/>
    </location>
</feature>
<dbReference type="PANTHER" id="PTHR43867">
    <property type="entry name" value="CELLULOSE SYNTHASE CATALYTIC SUBUNIT A [UDP-FORMING]"/>
    <property type="match status" value="1"/>
</dbReference>
<feature type="transmembrane region" description="Helical" evidence="8">
    <location>
        <begin position="409"/>
        <end position="430"/>
    </location>
</feature>
<evidence type="ECO:0000256" key="1">
    <source>
        <dbReference type="ARBA" id="ARBA00004141"/>
    </source>
</evidence>
<proteinExistence type="predicted"/>
<evidence type="ECO:0000256" key="8">
    <source>
        <dbReference type="SAM" id="Phobius"/>
    </source>
</evidence>
<dbReference type="SUPFAM" id="SSF53448">
    <property type="entry name" value="Nucleotide-diphospho-sugar transferases"/>
    <property type="match status" value="1"/>
</dbReference>
<organism evidence="10 11">
    <name type="scientific">Francisella halioticida</name>
    <dbReference type="NCBI Taxonomy" id="549298"/>
    <lineage>
        <taxon>Bacteria</taxon>
        <taxon>Pseudomonadati</taxon>
        <taxon>Pseudomonadota</taxon>
        <taxon>Gammaproteobacteria</taxon>
        <taxon>Thiotrichales</taxon>
        <taxon>Francisellaceae</taxon>
        <taxon>Francisella</taxon>
    </lineage>
</organism>
<feature type="transmembrane region" description="Helical" evidence="8">
    <location>
        <begin position="552"/>
        <end position="575"/>
    </location>
</feature>
<dbReference type="Gene3D" id="3.90.550.10">
    <property type="entry name" value="Spore Coat Polysaccharide Biosynthesis Protein SpsA, Chain A"/>
    <property type="match status" value="1"/>
</dbReference>
<name>A0ABM6LYA2_9GAMM</name>
<feature type="transmembrane region" description="Helical" evidence="8">
    <location>
        <begin position="98"/>
        <end position="117"/>
    </location>
</feature>
<evidence type="ECO:0000259" key="9">
    <source>
        <dbReference type="Pfam" id="PF13632"/>
    </source>
</evidence>
<evidence type="ECO:0000313" key="10">
    <source>
        <dbReference type="EMBL" id="ASG67446.1"/>
    </source>
</evidence>
<accession>A0ABM6LYA2</accession>
<feature type="transmembrane region" description="Helical" evidence="8">
    <location>
        <begin position="36"/>
        <end position="54"/>
    </location>
</feature>
<dbReference type="CDD" id="cd06423">
    <property type="entry name" value="CESA_like"/>
    <property type="match status" value="1"/>
</dbReference>
<dbReference type="RefSeq" id="WP_088771988.1">
    <property type="nucleotide sequence ID" value="NZ_CP022132.1"/>
</dbReference>
<evidence type="ECO:0000256" key="7">
    <source>
        <dbReference type="ARBA" id="ARBA00023136"/>
    </source>
</evidence>
<evidence type="ECO:0000256" key="3">
    <source>
        <dbReference type="ARBA" id="ARBA00022676"/>
    </source>
</evidence>
<evidence type="ECO:0000256" key="5">
    <source>
        <dbReference type="ARBA" id="ARBA00022692"/>
    </source>
</evidence>
<dbReference type="Proteomes" id="UP000249910">
    <property type="component" value="Chromosome"/>
</dbReference>
<keyword evidence="5 8" id="KW-0812">Transmembrane</keyword>
<comment type="subcellular location">
    <subcellularLocation>
        <location evidence="1">Membrane</location>
        <topology evidence="1">Multi-pass membrane protein</topology>
    </subcellularLocation>
</comment>
<evidence type="ECO:0000256" key="4">
    <source>
        <dbReference type="ARBA" id="ARBA00022679"/>
    </source>
</evidence>
<reference evidence="10 11" key="1">
    <citation type="submission" date="2017-06" db="EMBL/GenBank/DDBJ databases">
        <title>Complete genome of Francisella halioticida.</title>
        <authorList>
            <person name="Sjodin A."/>
        </authorList>
    </citation>
    <scope>NUCLEOTIDE SEQUENCE [LARGE SCALE GENOMIC DNA]</scope>
    <source>
        <strain evidence="10 11">DSM 23729</strain>
    </source>
</reference>
<dbReference type="InterPro" id="IPR029044">
    <property type="entry name" value="Nucleotide-diphossugar_trans"/>
</dbReference>
<feature type="transmembrane region" description="Helical" evidence="8">
    <location>
        <begin position="527"/>
        <end position="545"/>
    </location>
</feature>
<feature type="transmembrane region" description="Helical" evidence="8">
    <location>
        <begin position="12"/>
        <end position="30"/>
    </location>
</feature>
<evidence type="ECO:0000313" key="11">
    <source>
        <dbReference type="Proteomes" id="UP000249910"/>
    </source>
</evidence>
<gene>
    <name evidence="10" type="ORF">CDV26_02675</name>
</gene>
<dbReference type="InterPro" id="IPR050321">
    <property type="entry name" value="Glycosyltr_2/OpgH_subfam"/>
</dbReference>
<keyword evidence="3" id="KW-0328">Glycosyltransferase</keyword>
<feature type="transmembrane region" description="Helical" evidence="8">
    <location>
        <begin position="477"/>
        <end position="501"/>
    </location>
</feature>
<keyword evidence="7 8" id="KW-0472">Membrane</keyword>
<evidence type="ECO:0000256" key="6">
    <source>
        <dbReference type="ARBA" id="ARBA00022989"/>
    </source>
</evidence>
<dbReference type="Pfam" id="PF13632">
    <property type="entry name" value="Glyco_trans_2_3"/>
    <property type="match status" value="1"/>
</dbReference>
<keyword evidence="6 8" id="KW-1133">Transmembrane helix</keyword>